<keyword evidence="4" id="KW-1185">Reference proteome</keyword>
<organism evidence="3 4">
    <name type="scientific">Ruminococcoides intestinale</name>
    <dbReference type="NCBI Taxonomy" id="3133162"/>
    <lineage>
        <taxon>Bacteria</taxon>
        <taxon>Bacillati</taxon>
        <taxon>Bacillota</taxon>
        <taxon>Clostridia</taxon>
        <taxon>Eubacteriales</taxon>
        <taxon>Oscillospiraceae</taxon>
        <taxon>Ruminococcoides</taxon>
    </lineage>
</organism>
<dbReference type="EMBL" id="JBBMEZ010000016">
    <property type="protein sequence ID" value="MEQ2470042.1"/>
    <property type="molecule type" value="Genomic_DNA"/>
</dbReference>
<proteinExistence type="predicted"/>
<name>A0ABV1FCN4_9FIRM</name>
<sequence length="266" mass="30206">MSDKAFLKLPRVLITEPLRSKLSDSAIVLYSYLISLYELSVRNGERFRDENGRYYVVCPISTVMRLLNCCNNKAESVYMQLENQNLISRKRQGLGKANLIYVNPIAESTATYAKNAHDQCENIDSANAKITFAEMGKTHTIKNDYYQKDLNKIYPSISYGDAIEDIRNQIEYDVLAERGYGSVLDEIVSLLADTVTSTAETLRINQINIPTDKVRWRLKQLTAEHIEYVIGSLEKNTTEIKNMRAYLLTALYNSIDTLDTAALYGA</sequence>
<accession>A0ABV1FCN4</accession>
<gene>
    <name evidence="3" type="ORF">WMO39_06835</name>
</gene>
<feature type="domain" description="DUF6017" evidence="2">
    <location>
        <begin position="165"/>
        <end position="259"/>
    </location>
</feature>
<evidence type="ECO:0000313" key="4">
    <source>
        <dbReference type="Proteomes" id="UP001490816"/>
    </source>
</evidence>
<evidence type="ECO:0000259" key="2">
    <source>
        <dbReference type="Pfam" id="PF19481"/>
    </source>
</evidence>
<dbReference type="InterPro" id="IPR046059">
    <property type="entry name" value="DUF6017"/>
</dbReference>
<evidence type="ECO:0000259" key="1">
    <source>
        <dbReference type="Pfam" id="PF06970"/>
    </source>
</evidence>
<reference evidence="3 4" key="1">
    <citation type="submission" date="2024-03" db="EMBL/GenBank/DDBJ databases">
        <title>Human intestinal bacterial collection.</title>
        <authorList>
            <person name="Pauvert C."/>
            <person name="Hitch T.C.A."/>
            <person name="Clavel T."/>
        </authorList>
    </citation>
    <scope>NUCLEOTIDE SEQUENCE [LARGE SCALE GENOMIC DNA]</scope>
    <source>
        <strain evidence="3 4">CLA-JM-H38</strain>
    </source>
</reference>
<comment type="caution">
    <text evidence="3">The sequence shown here is derived from an EMBL/GenBank/DDBJ whole genome shotgun (WGS) entry which is preliminary data.</text>
</comment>
<dbReference type="Pfam" id="PF06970">
    <property type="entry name" value="RepA_N"/>
    <property type="match status" value="1"/>
</dbReference>
<dbReference type="InterPro" id="IPR010724">
    <property type="entry name" value="RepA_N"/>
</dbReference>
<protein>
    <submittedName>
        <fullName evidence="3">DUF6017 domain-containing protein</fullName>
    </submittedName>
</protein>
<dbReference type="Pfam" id="PF19481">
    <property type="entry name" value="DUF6017"/>
    <property type="match status" value="1"/>
</dbReference>
<dbReference type="Proteomes" id="UP001490816">
    <property type="component" value="Unassembled WGS sequence"/>
</dbReference>
<dbReference type="RefSeq" id="WP_117949702.1">
    <property type="nucleotide sequence ID" value="NZ_JBBMEZ010000016.1"/>
</dbReference>
<evidence type="ECO:0000313" key="3">
    <source>
        <dbReference type="EMBL" id="MEQ2470042.1"/>
    </source>
</evidence>
<feature type="domain" description="Replication initiator A N-terminal" evidence="1">
    <location>
        <begin position="5"/>
        <end position="81"/>
    </location>
</feature>